<accession>A0ABR6FJV3</accession>
<organism evidence="2 3">
    <name type="scientific">Paraburkholderia silvatlantica</name>
    <dbReference type="NCBI Taxonomy" id="321895"/>
    <lineage>
        <taxon>Bacteria</taxon>
        <taxon>Pseudomonadati</taxon>
        <taxon>Pseudomonadota</taxon>
        <taxon>Betaproteobacteria</taxon>
        <taxon>Burkholderiales</taxon>
        <taxon>Burkholderiaceae</taxon>
        <taxon>Paraburkholderia</taxon>
    </lineage>
</organism>
<dbReference type="Proteomes" id="UP000533533">
    <property type="component" value="Unassembled WGS sequence"/>
</dbReference>
<evidence type="ECO:0000313" key="2">
    <source>
        <dbReference type="EMBL" id="MBB2927656.1"/>
    </source>
</evidence>
<keyword evidence="1" id="KW-1133">Transmembrane helix</keyword>
<protein>
    <submittedName>
        <fullName evidence="2">Membrane protein YwzB</fullName>
    </submittedName>
</protein>
<comment type="caution">
    <text evidence="2">The sequence shown here is derived from an EMBL/GenBank/DDBJ whole genome shotgun (WGS) entry which is preliminary data.</text>
</comment>
<dbReference type="RefSeq" id="WP_165822746.1">
    <property type="nucleotide sequence ID" value="NZ_JACHVZ010000005.1"/>
</dbReference>
<evidence type="ECO:0000313" key="3">
    <source>
        <dbReference type="Proteomes" id="UP000533533"/>
    </source>
</evidence>
<name>A0ABR6FJV3_9BURK</name>
<keyword evidence="1" id="KW-0812">Transmembrane</keyword>
<feature type="transmembrane region" description="Helical" evidence="1">
    <location>
        <begin position="6"/>
        <end position="27"/>
    </location>
</feature>
<keyword evidence="3" id="KW-1185">Reference proteome</keyword>
<sequence length="46" mass="4875">MSEVLAVRIVQVVLAVSFGSLIVWTFVEYLAPSTMLALLTGAAFCG</sequence>
<dbReference type="EMBL" id="JACHVZ010000005">
    <property type="protein sequence ID" value="MBB2927656.1"/>
    <property type="molecule type" value="Genomic_DNA"/>
</dbReference>
<evidence type="ECO:0000256" key="1">
    <source>
        <dbReference type="SAM" id="Phobius"/>
    </source>
</evidence>
<keyword evidence="1" id="KW-0472">Membrane</keyword>
<gene>
    <name evidence="2" type="ORF">FHX59_002076</name>
</gene>
<reference evidence="2 3" key="1">
    <citation type="submission" date="2020-08" db="EMBL/GenBank/DDBJ databases">
        <title>Genomic Encyclopedia of Type Strains, Phase IV (KMG-V): Genome sequencing to study the core and pangenomes of soil and plant-associated prokaryotes.</title>
        <authorList>
            <person name="Whitman W."/>
        </authorList>
    </citation>
    <scope>NUCLEOTIDE SEQUENCE [LARGE SCALE GENOMIC DNA]</scope>
    <source>
        <strain evidence="2 3">SRMrh-85</strain>
    </source>
</reference>
<proteinExistence type="predicted"/>